<dbReference type="Gene3D" id="1.25.40.10">
    <property type="entry name" value="Tetratricopeptide repeat domain"/>
    <property type="match status" value="1"/>
</dbReference>
<evidence type="ECO:0000259" key="3">
    <source>
        <dbReference type="Pfam" id="PF11977"/>
    </source>
</evidence>
<comment type="caution">
    <text evidence="5">The sequence shown here is derived from an EMBL/GenBank/DDBJ whole genome shotgun (WGS) entry which is preliminary data.</text>
</comment>
<dbReference type="Gene3D" id="3.40.50.11980">
    <property type="match status" value="1"/>
</dbReference>
<evidence type="ECO:0000313" key="6">
    <source>
        <dbReference type="Proteomes" id="UP001530377"/>
    </source>
</evidence>
<dbReference type="EMBL" id="JALLPB020000188">
    <property type="protein sequence ID" value="KAL3815662.1"/>
    <property type="molecule type" value="Genomic_DNA"/>
</dbReference>
<dbReference type="PANTHER" id="PTHR13547:SF1">
    <property type="entry name" value="MITOCHONDRIAL RIBONUCLEASE P CATALYTIC SUBUNIT"/>
    <property type="match status" value="1"/>
</dbReference>
<dbReference type="Proteomes" id="UP001530377">
    <property type="component" value="Unassembled WGS sequence"/>
</dbReference>
<dbReference type="AlphaFoldDB" id="A0ABD3RTG1"/>
<protein>
    <submittedName>
        <fullName evidence="5">Uncharacterized protein</fullName>
    </submittedName>
</protein>
<feature type="region of interest" description="Disordered" evidence="2">
    <location>
        <begin position="384"/>
        <end position="409"/>
    </location>
</feature>
<dbReference type="InterPro" id="IPR021869">
    <property type="entry name" value="RNase_Zc3h12_NYN"/>
</dbReference>
<dbReference type="InterPro" id="IPR011990">
    <property type="entry name" value="TPR-like_helical_dom_sf"/>
</dbReference>
<feature type="region of interest" description="Disordered" evidence="2">
    <location>
        <begin position="136"/>
        <end position="173"/>
    </location>
</feature>
<feature type="domain" description="RNase NYN" evidence="3">
    <location>
        <begin position="810"/>
        <end position="902"/>
    </location>
</feature>
<feature type="domain" description="PROP1-like PPR" evidence="4">
    <location>
        <begin position="504"/>
        <end position="628"/>
    </location>
</feature>
<organism evidence="5 6">
    <name type="scientific">Cyclostephanos tholiformis</name>
    <dbReference type="NCBI Taxonomy" id="382380"/>
    <lineage>
        <taxon>Eukaryota</taxon>
        <taxon>Sar</taxon>
        <taxon>Stramenopiles</taxon>
        <taxon>Ochrophyta</taxon>
        <taxon>Bacillariophyta</taxon>
        <taxon>Coscinodiscophyceae</taxon>
        <taxon>Thalassiosirophycidae</taxon>
        <taxon>Stephanodiscales</taxon>
        <taxon>Stephanodiscaceae</taxon>
        <taxon>Cyclostephanos</taxon>
    </lineage>
</organism>
<dbReference type="InterPro" id="IPR033443">
    <property type="entry name" value="PROP1-like_PPR_dom"/>
</dbReference>
<dbReference type="Pfam" id="PF17177">
    <property type="entry name" value="PPR_long"/>
    <property type="match status" value="1"/>
</dbReference>
<proteinExistence type="predicted"/>
<dbReference type="Pfam" id="PF11977">
    <property type="entry name" value="RNase_Zc3h12a"/>
    <property type="match status" value="1"/>
</dbReference>
<feature type="compositionally biased region" description="Low complexity" evidence="2">
    <location>
        <begin position="53"/>
        <end position="85"/>
    </location>
</feature>
<evidence type="ECO:0000256" key="1">
    <source>
        <dbReference type="ARBA" id="ARBA00022737"/>
    </source>
</evidence>
<name>A0ABD3RTG1_9STRA</name>
<keyword evidence="1" id="KW-0677">Repeat</keyword>
<sequence>MDLGLGSGGEGMIFRSSMSSSVIRRHLLVGGTPRFRAVVAGSGRVVVVERWCSSSSAARRPSRGNSTTATTTTTTNNGTMDNNTTRGWRRSRPARPPPPPPPPSSSFFDGVDMTMERDHPTQYRAYVESRSEYYDSYRYRSPPPQRIEVGGGSSKKYSDDDGKSWSSSSSSVGKGGGVLFSAISKTSSAPLLDYGNTKRVGNILLSELFPHLYSSSNVETGEGGDGDVTVTHTRRRRKDPAMMYDRDHFEAYEQAMNAVFEEAGTIKALSKFEAKDGGTNKEIVRIVRGWLLNDHRIIDAESVRAFWNNVEEAWTDEKWMTGIATTTSSVDGGAGGGRGGGGGGGGRGCVVVDHESKFASELRAQREAFLSRLITSSFPLDGGGVGGRDDVDGVGDGDGDRAPDSMRGRLPAGESVVVVAEEGATVDPGRFYDVTQHLVGSLARYCARRARSSPMVVAWAKIKESGILLPKDTMATLLYVCGTMGMADSIGMSSGIGVYSSSSDESNGGGRTINGGEEERFLVPEEVATYHDLSSKPTEASISLRIKSLASKGDARSAESLLEAFKKSIDADDSSVGELIRLRTYLPILKKYCETGELGSALSLFKRMQTTPGVILEPETYVLLLASIAEHGYFCHDSPPIEGSKDLGYIHSHGPGLFDELANEMAADALEISSSSARRLYNSLAVGFQSDKKYNSEHEENYVVSTLKEAHPLMSMSLTGQPAHSNELVASRVSLDRSTGICPVTNAQQRLIVLEPNQRTQLHDDLLNLSTEQFAKFAGRRSDDSPFRAREQLQVFSDWLDQRQGEPFTAIVDGANVGYYMQSFDRGRFNYYQIKFMVDTLEKRGENPLVVIPNKYVQQKFYSTKGEYQKLDQAEIEIMQLLVDSGKLYKVPPRCLDDYYWMLASVSDQNASSGQRDMSVPSDDPDGRFPGARPMLITNDHMRDHRLELLEPRLFRRWYGCHIVNYNFTAFVYGESVSGNDIGFSQADFFSREIQGNPCPANHPEGWGGYAWHFPVTDWELDERFVIRIPAKVTSERKL</sequence>
<evidence type="ECO:0000313" key="5">
    <source>
        <dbReference type="EMBL" id="KAL3815662.1"/>
    </source>
</evidence>
<evidence type="ECO:0000259" key="4">
    <source>
        <dbReference type="Pfam" id="PF17177"/>
    </source>
</evidence>
<evidence type="ECO:0000256" key="2">
    <source>
        <dbReference type="SAM" id="MobiDB-lite"/>
    </source>
</evidence>
<accession>A0ABD3RTG1</accession>
<feature type="compositionally biased region" description="Basic and acidic residues" evidence="2">
    <location>
        <begin position="398"/>
        <end position="407"/>
    </location>
</feature>
<dbReference type="PANTHER" id="PTHR13547">
    <property type="match status" value="1"/>
</dbReference>
<feature type="compositionally biased region" description="Pro residues" evidence="2">
    <location>
        <begin position="94"/>
        <end position="104"/>
    </location>
</feature>
<feature type="region of interest" description="Disordered" evidence="2">
    <location>
        <begin position="53"/>
        <end position="112"/>
    </location>
</feature>
<keyword evidence="6" id="KW-1185">Reference proteome</keyword>
<gene>
    <name evidence="5" type="ORF">ACHAXA_006937</name>
</gene>
<reference evidence="5 6" key="1">
    <citation type="submission" date="2024-10" db="EMBL/GenBank/DDBJ databases">
        <title>Updated reference genomes for cyclostephanoid diatoms.</title>
        <authorList>
            <person name="Roberts W.R."/>
            <person name="Alverson A.J."/>
        </authorList>
    </citation>
    <scope>NUCLEOTIDE SEQUENCE [LARGE SCALE GENOMIC DNA]</scope>
    <source>
        <strain evidence="5 6">AJA228-03</strain>
    </source>
</reference>